<dbReference type="Pfam" id="PF17917">
    <property type="entry name" value="RT_RNaseH"/>
    <property type="match status" value="1"/>
</dbReference>
<sequence>MNLTTPSGGSMVMLDISTKGLPSTTSDNLGSMIELISSKTMQSMTYVKFPTKTCIPLILTVKLQTPLFEFFLVCVYLMKLCSLEGTTQIEKPKINTVLDEFKGRFKVPTSLSPRKSHDRYIPLIPNTPPVNKRPYKHPSSQKDAIEQLVKELLEARVIRSSQSSFSSPIVMVKKKYGSWRMCVDYRSKYTFAMLQVEYLGHIISDKGVATDPSKIEAIKDWHVSKNVEQLRRFLDLTSYYRRFIKGVYTDVCGTGIGAVLLHDGHPLAYLSKALSPKHQALSTYEKEFLAVILALEKWKGYLMDMHFKIKIDHFTAQVAQVFLDNVYKLYGLPNTIVSDKDKMLLSYFWQSLFKVLKVKLQMPTAYHPQSDCQTKVVNRGCLGLPEATPYKQVTARKSTYNNLLAKYYDPFKIVEKIGSVAYKFQLLSGSQIHQVFHVSQLMLCKEIVYKPGTPPMCDNEGLLYVFPLKIIDKRLGKMDDKVVAYVLV</sequence>
<keyword evidence="2" id="KW-0548">Nucleotidyltransferase</keyword>
<evidence type="ECO:0000256" key="5">
    <source>
        <dbReference type="ARBA" id="ARBA00022801"/>
    </source>
</evidence>
<dbReference type="InterPro" id="IPR050951">
    <property type="entry name" value="Retrovirus_Pol_polyprotein"/>
</dbReference>
<feature type="domain" description="Reverse transcriptase RNase H-like" evidence="7">
    <location>
        <begin position="247"/>
        <end position="317"/>
    </location>
</feature>
<dbReference type="Pfam" id="PF24626">
    <property type="entry name" value="SH3_Tf2-1"/>
    <property type="match status" value="1"/>
</dbReference>
<gene>
    <name evidence="9" type="ORF">Tci_042077</name>
</gene>
<keyword evidence="5" id="KW-0378">Hydrolase</keyword>
<evidence type="ECO:0000256" key="3">
    <source>
        <dbReference type="ARBA" id="ARBA00022722"/>
    </source>
</evidence>
<evidence type="ECO:0000256" key="4">
    <source>
        <dbReference type="ARBA" id="ARBA00022759"/>
    </source>
</evidence>
<dbReference type="InterPro" id="IPR041373">
    <property type="entry name" value="RT_RNaseH"/>
</dbReference>
<dbReference type="GO" id="GO:0003676">
    <property type="term" value="F:nucleic acid binding"/>
    <property type="evidence" value="ECO:0007669"/>
    <property type="project" value="InterPro"/>
</dbReference>
<keyword evidence="3" id="KW-0540">Nuclease</keyword>
<dbReference type="PANTHER" id="PTHR37984:SF5">
    <property type="entry name" value="PROTEIN NYNRIN-LIKE"/>
    <property type="match status" value="1"/>
</dbReference>
<evidence type="ECO:0000259" key="8">
    <source>
        <dbReference type="Pfam" id="PF24626"/>
    </source>
</evidence>
<dbReference type="EMBL" id="BKCJ010006053">
    <property type="protein sequence ID" value="GEU70099.1"/>
    <property type="molecule type" value="Genomic_DNA"/>
</dbReference>
<dbReference type="GO" id="GO:0004519">
    <property type="term" value="F:endonuclease activity"/>
    <property type="evidence" value="ECO:0007669"/>
    <property type="project" value="UniProtKB-KW"/>
</dbReference>
<dbReference type="InterPro" id="IPR012337">
    <property type="entry name" value="RNaseH-like_sf"/>
</dbReference>
<accession>A0A6L2M9H8</accession>
<reference evidence="9" key="1">
    <citation type="journal article" date="2019" name="Sci. Rep.">
        <title>Draft genome of Tanacetum cinerariifolium, the natural source of mosquito coil.</title>
        <authorList>
            <person name="Yamashiro T."/>
            <person name="Shiraishi A."/>
            <person name="Satake H."/>
            <person name="Nakayama K."/>
        </authorList>
    </citation>
    <scope>NUCLEOTIDE SEQUENCE</scope>
</reference>
<dbReference type="Gene3D" id="3.30.420.10">
    <property type="entry name" value="Ribonuclease H-like superfamily/Ribonuclease H"/>
    <property type="match status" value="1"/>
</dbReference>
<dbReference type="Gene3D" id="3.10.10.10">
    <property type="entry name" value="HIV Type 1 Reverse Transcriptase, subunit A, domain 1"/>
    <property type="match status" value="1"/>
</dbReference>
<dbReference type="Gene3D" id="3.30.70.270">
    <property type="match status" value="1"/>
</dbReference>
<dbReference type="PANTHER" id="PTHR37984">
    <property type="entry name" value="PROTEIN CBG26694"/>
    <property type="match status" value="1"/>
</dbReference>
<evidence type="ECO:0000313" key="9">
    <source>
        <dbReference type="EMBL" id="GEU70099.1"/>
    </source>
</evidence>
<dbReference type="AlphaFoldDB" id="A0A6L2M9H8"/>
<dbReference type="InterPro" id="IPR036397">
    <property type="entry name" value="RNaseH_sf"/>
</dbReference>
<name>A0A6L2M9H8_TANCI</name>
<keyword evidence="1" id="KW-0808">Transferase</keyword>
<dbReference type="SUPFAM" id="SSF53098">
    <property type="entry name" value="Ribonuclease H-like"/>
    <property type="match status" value="1"/>
</dbReference>
<feature type="domain" description="Tf2-1-like SH3-like" evidence="8">
    <location>
        <begin position="396"/>
        <end position="443"/>
    </location>
</feature>
<organism evidence="9">
    <name type="scientific">Tanacetum cinerariifolium</name>
    <name type="common">Dalmatian daisy</name>
    <name type="synonym">Chrysanthemum cinerariifolium</name>
    <dbReference type="NCBI Taxonomy" id="118510"/>
    <lineage>
        <taxon>Eukaryota</taxon>
        <taxon>Viridiplantae</taxon>
        <taxon>Streptophyta</taxon>
        <taxon>Embryophyta</taxon>
        <taxon>Tracheophyta</taxon>
        <taxon>Spermatophyta</taxon>
        <taxon>Magnoliopsida</taxon>
        <taxon>eudicotyledons</taxon>
        <taxon>Gunneridae</taxon>
        <taxon>Pentapetalae</taxon>
        <taxon>asterids</taxon>
        <taxon>campanulids</taxon>
        <taxon>Asterales</taxon>
        <taxon>Asteraceae</taxon>
        <taxon>Asteroideae</taxon>
        <taxon>Anthemideae</taxon>
        <taxon>Anthemidinae</taxon>
        <taxon>Tanacetum</taxon>
    </lineage>
</organism>
<dbReference type="SUPFAM" id="SSF56672">
    <property type="entry name" value="DNA/RNA polymerases"/>
    <property type="match status" value="1"/>
</dbReference>
<protein>
    <submittedName>
        <fullName evidence="9">Uncharacterized mitochondrial protein AtMg00860-like</fullName>
    </submittedName>
</protein>
<comment type="caution">
    <text evidence="9">The sequence shown here is derived from an EMBL/GenBank/DDBJ whole genome shotgun (WGS) entry which is preliminary data.</text>
</comment>
<evidence type="ECO:0000256" key="2">
    <source>
        <dbReference type="ARBA" id="ARBA00022695"/>
    </source>
</evidence>
<dbReference type="InterPro" id="IPR043502">
    <property type="entry name" value="DNA/RNA_pol_sf"/>
</dbReference>
<dbReference type="InterPro" id="IPR056924">
    <property type="entry name" value="SH3_Tf2-1"/>
</dbReference>
<evidence type="ECO:0000256" key="6">
    <source>
        <dbReference type="ARBA" id="ARBA00022918"/>
    </source>
</evidence>
<keyword evidence="6" id="KW-0695">RNA-directed DNA polymerase</keyword>
<keyword evidence="4" id="KW-0255">Endonuclease</keyword>
<proteinExistence type="predicted"/>
<evidence type="ECO:0000259" key="7">
    <source>
        <dbReference type="Pfam" id="PF17917"/>
    </source>
</evidence>
<dbReference type="GO" id="GO:0016787">
    <property type="term" value="F:hydrolase activity"/>
    <property type="evidence" value="ECO:0007669"/>
    <property type="project" value="UniProtKB-KW"/>
</dbReference>
<evidence type="ECO:0000256" key="1">
    <source>
        <dbReference type="ARBA" id="ARBA00022679"/>
    </source>
</evidence>
<dbReference type="InterPro" id="IPR043128">
    <property type="entry name" value="Rev_trsase/Diguanyl_cyclase"/>
</dbReference>
<dbReference type="GO" id="GO:0003964">
    <property type="term" value="F:RNA-directed DNA polymerase activity"/>
    <property type="evidence" value="ECO:0007669"/>
    <property type="project" value="UniProtKB-KW"/>
</dbReference>